<keyword evidence="3" id="KW-1185">Reference proteome</keyword>
<proteinExistence type="predicted"/>
<sequence>MTPSNDSEADVEEWTVIDRTPSNAQNTFTLTGLKPTEQHWVQYRAVSDVGVSEASDSVPFTFQGKLTVTVDQWNWSESTFGKELKTGISRTKRSDIQCDVPHPVCNPVMVNGLEYCKFKHLIPVDKVTTLNISGDVFMNTFGITKVDDINLKVTNPANI</sequence>
<evidence type="ECO:0000313" key="3">
    <source>
        <dbReference type="Proteomes" id="UP001187315"/>
    </source>
</evidence>
<dbReference type="Proteomes" id="UP001187315">
    <property type="component" value="Unassembled WGS sequence"/>
</dbReference>
<dbReference type="InterPro" id="IPR036116">
    <property type="entry name" value="FN3_sf"/>
</dbReference>
<reference evidence="2" key="1">
    <citation type="submission" date="2023-08" db="EMBL/GenBank/DDBJ databases">
        <title>Pelteobagrus vachellii genome.</title>
        <authorList>
            <person name="Liu H."/>
        </authorList>
    </citation>
    <scope>NUCLEOTIDE SEQUENCE</scope>
    <source>
        <strain evidence="2">PRFRI_2022a</strain>
        <tissue evidence="2">Muscle</tissue>
    </source>
</reference>
<feature type="domain" description="Fibronectin type-III" evidence="1">
    <location>
        <begin position="1"/>
        <end position="65"/>
    </location>
</feature>
<organism evidence="2 3">
    <name type="scientific">Tachysurus vachellii</name>
    <name type="common">Darkbarbel catfish</name>
    <name type="synonym">Pelteobagrus vachellii</name>
    <dbReference type="NCBI Taxonomy" id="175792"/>
    <lineage>
        <taxon>Eukaryota</taxon>
        <taxon>Metazoa</taxon>
        <taxon>Chordata</taxon>
        <taxon>Craniata</taxon>
        <taxon>Vertebrata</taxon>
        <taxon>Euteleostomi</taxon>
        <taxon>Actinopterygii</taxon>
        <taxon>Neopterygii</taxon>
        <taxon>Teleostei</taxon>
        <taxon>Ostariophysi</taxon>
        <taxon>Siluriformes</taxon>
        <taxon>Bagridae</taxon>
        <taxon>Tachysurus</taxon>
    </lineage>
</organism>
<evidence type="ECO:0000313" key="2">
    <source>
        <dbReference type="EMBL" id="KAK2818116.1"/>
    </source>
</evidence>
<dbReference type="CDD" id="cd00063">
    <property type="entry name" value="FN3"/>
    <property type="match status" value="1"/>
</dbReference>
<evidence type="ECO:0000259" key="1">
    <source>
        <dbReference type="PROSITE" id="PS50853"/>
    </source>
</evidence>
<name>A0AA88ISG8_TACVA</name>
<protein>
    <recommendedName>
        <fullName evidence="1">Fibronectin type-III domain-containing protein</fullName>
    </recommendedName>
</protein>
<dbReference type="EMBL" id="JAVHJS010000024">
    <property type="protein sequence ID" value="KAK2818116.1"/>
    <property type="molecule type" value="Genomic_DNA"/>
</dbReference>
<dbReference type="AlphaFoldDB" id="A0AA88ISG8"/>
<comment type="caution">
    <text evidence="2">The sequence shown here is derived from an EMBL/GenBank/DDBJ whole genome shotgun (WGS) entry which is preliminary data.</text>
</comment>
<gene>
    <name evidence="2" type="ORF">Q7C36_022049</name>
</gene>
<dbReference type="InterPro" id="IPR003961">
    <property type="entry name" value="FN3_dom"/>
</dbReference>
<dbReference type="InterPro" id="IPR013783">
    <property type="entry name" value="Ig-like_fold"/>
</dbReference>
<accession>A0AA88ISG8</accession>
<dbReference type="PROSITE" id="PS50853">
    <property type="entry name" value="FN3"/>
    <property type="match status" value="1"/>
</dbReference>
<dbReference type="Gene3D" id="2.60.40.10">
    <property type="entry name" value="Immunoglobulins"/>
    <property type="match status" value="1"/>
</dbReference>
<dbReference type="SUPFAM" id="SSF49265">
    <property type="entry name" value="Fibronectin type III"/>
    <property type="match status" value="1"/>
</dbReference>